<evidence type="ECO:0000313" key="3">
    <source>
        <dbReference type="Proteomes" id="UP001597206"/>
    </source>
</evidence>
<dbReference type="Gene3D" id="3.10.129.10">
    <property type="entry name" value="Hotdog Thioesterase"/>
    <property type="match status" value="1"/>
</dbReference>
<dbReference type="EMBL" id="JBHTLN010000001">
    <property type="protein sequence ID" value="MFD1121108.1"/>
    <property type="molecule type" value="Genomic_DNA"/>
</dbReference>
<dbReference type="InterPro" id="IPR054485">
    <property type="entry name" value="FlK-like_dom"/>
</dbReference>
<evidence type="ECO:0000313" key="2">
    <source>
        <dbReference type="EMBL" id="MFD1121108.1"/>
    </source>
</evidence>
<protein>
    <submittedName>
        <fullName evidence="2">Thioesterase family protein</fullName>
    </submittedName>
</protein>
<proteinExistence type="predicted"/>
<comment type="caution">
    <text evidence="2">The sequence shown here is derived from an EMBL/GenBank/DDBJ whole genome shotgun (WGS) entry which is preliminary data.</text>
</comment>
<dbReference type="Proteomes" id="UP001597206">
    <property type="component" value="Unassembled WGS sequence"/>
</dbReference>
<dbReference type="InterPro" id="IPR029069">
    <property type="entry name" value="HotDog_dom_sf"/>
</dbReference>
<evidence type="ECO:0000259" key="1">
    <source>
        <dbReference type="Pfam" id="PF22636"/>
    </source>
</evidence>
<reference evidence="3" key="1">
    <citation type="journal article" date="2019" name="Int. J. Syst. Evol. Microbiol.">
        <title>The Global Catalogue of Microorganisms (GCM) 10K type strain sequencing project: providing services to taxonomists for standard genome sequencing and annotation.</title>
        <authorList>
            <consortium name="The Broad Institute Genomics Platform"/>
            <consortium name="The Broad Institute Genome Sequencing Center for Infectious Disease"/>
            <person name="Wu L."/>
            <person name="Ma J."/>
        </authorList>
    </citation>
    <scope>NUCLEOTIDE SEQUENCE [LARGE SCALE GENOMIC DNA]</scope>
    <source>
        <strain evidence="3">CCUG 58411</strain>
    </source>
</reference>
<keyword evidence="3" id="KW-1185">Reference proteome</keyword>
<accession>A0ABW3P974</accession>
<dbReference type="InterPro" id="IPR025540">
    <property type="entry name" value="FlK"/>
</dbReference>
<dbReference type="RefSeq" id="WP_379029382.1">
    <property type="nucleotide sequence ID" value="NZ_JBHTLN010000001.1"/>
</dbReference>
<dbReference type="PIRSF" id="PIRSF014972">
    <property type="entry name" value="FlK"/>
    <property type="match status" value="1"/>
</dbReference>
<organism evidence="2 3">
    <name type="scientific">Methylophilus flavus</name>
    <dbReference type="NCBI Taxonomy" id="640084"/>
    <lineage>
        <taxon>Bacteria</taxon>
        <taxon>Pseudomonadati</taxon>
        <taxon>Pseudomonadota</taxon>
        <taxon>Betaproteobacteria</taxon>
        <taxon>Nitrosomonadales</taxon>
        <taxon>Methylophilaceae</taxon>
        <taxon>Methylophilus</taxon>
    </lineage>
</organism>
<sequence>MKDSLKPGLQYRQQFLVPVSKTVPALYPEAEAFQAMPNVFATGFLVGFLEWACINAVQPFLEGPHEQTVGTHINVSHQAPTPPGFTVTATIELIGMEGRKLIFAVEAHDGIDLIAKGIHERFVIDRTKFETKVASKTSHLHHKEI</sequence>
<gene>
    <name evidence="2" type="ORF">ACFQ2T_01205</name>
</gene>
<feature type="domain" description="Fluoroacetyl-CoA-specific thioesterase-like" evidence="1">
    <location>
        <begin position="34"/>
        <end position="126"/>
    </location>
</feature>
<name>A0ABW3P974_9PROT</name>
<dbReference type="SUPFAM" id="SSF54637">
    <property type="entry name" value="Thioesterase/thiol ester dehydrase-isomerase"/>
    <property type="match status" value="1"/>
</dbReference>
<dbReference type="PANTHER" id="PTHR36934:SF1">
    <property type="entry name" value="THIOESTERASE DOMAIN-CONTAINING PROTEIN"/>
    <property type="match status" value="1"/>
</dbReference>
<dbReference type="Pfam" id="PF22636">
    <property type="entry name" value="FlK"/>
    <property type="match status" value="1"/>
</dbReference>
<dbReference type="PANTHER" id="PTHR36934">
    <property type="entry name" value="BLR0278 PROTEIN"/>
    <property type="match status" value="1"/>
</dbReference>